<proteinExistence type="predicted"/>
<protein>
    <submittedName>
        <fullName evidence="3">DUF2520 domain-containing protein</fullName>
    </submittedName>
</protein>
<gene>
    <name evidence="3" type="ORF">DR864_08470</name>
</gene>
<dbReference type="EMBL" id="CP030850">
    <property type="protein sequence ID" value="AXE17769.1"/>
    <property type="molecule type" value="Genomic_DNA"/>
</dbReference>
<dbReference type="PANTHER" id="PTHR40459:SF1">
    <property type="entry name" value="CONSERVED HYPOTHETICAL ALANINE AND LEUCINE RICH PROTEIN"/>
    <property type="match status" value="1"/>
</dbReference>
<dbReference type="Pfam" id="PF10727">
    <property type="entry name" value="Rossmann-like"/>
    <property type="match status" value="1"/>
</dbReference>
<dbReference type="KEGG" id="run:DR864_08470"/>
<keyword evidence="4" id="KW-1185">Reference proteome</keyword>
<dbReference type="Gene3D" id="1.10.1040.20">
    <property type="entry name" value="ProC-like, C-terminal domain"/>
    <property type="match status" value="1"/>
</dbReference>
<sequence length="262" mass="29579">MRISFVGAGNVAWHLAQALEHAGHHIVEVFSRDTRNARRLVNKLYDTTVAPDLDFAESAAELIILAVADDALDEVMQRLVLPEECILVHTSGTKTLEELERLVGIYSDVPAHTGVFYPLQTFSREVPIQFTEVPLCIEASEPDTESILIKLAQDLSNVVYIMSSEERAIMHVAAVFACNFTNHLFAISKRMLDAEHLEFDLLKPLIRETVRKALEAPDPAMVQTGPARRGDHQIIERHLDYLERYPAYQGLYEVLTESIMRK</sequence>
<dbReference type="RefSeq" id="WP_114066554.1">
    <property type="nucleotide sequence ID" value="NZ_CP030850.1"/>
</dbReference>
<dbReference type="Proteomes" id="UP000251993">
    <property type="component" value="Chromosome"/>
</dbReference>
<organism evidence="3 4">
    <name type="scientific">Runella rosea</name>
    <dbReference type="NCBI Taxonomy" id="2259595"/>
    <lineage>
        <taxon>Bacteria</taxon>
        <taxon>Pseudomonadati</taxon>
        <taxon>Bacteroidota</taxon>
        <taxon>Cytophagia</taxon>
        <taxon>Cytophagales</taxon>
        <taxon>Spirosomataceae</taxon>
        <taxon>Runella</taxon>
    </lineage>
</organism>
<dbReference type="InterPro" id="IPR019665">
    <property type="entry name" value="OxRdtase/DH_put_Rossmann_dom"/>
</dbReference>
<accession>A0A344TGJ8</accession>
<dbReference type="OrthoDB" id="9810755at2"/>
<evidence type="ECO:0000259" key="2">
    <source>
        <dbReference type="Pfam" id="PF10728"/>
    </source>
</evidence>
<dbReference type="InterPro" id="IPR018931">
    <property type="entry name" value="DUF2520"/>
</dbReference>
<dbReference type="InterPro" id="IPR008927">
    <property type="entry name" value="6-PGluconate_DH-like_C_sf"/>
</dbReference>
<reference evidence="3 4" key="1">
    <citation type="submission" date="2018-07" db="EMBL/GenBank/DDBJ databases">
        <title>Genome sequencing of Runella.</title>
        <authorList>
            <person name="Baek M.-G."/>
            <person name="Yi H."/>
        </authorList>
    </citation>
    <scope>NUCLEOTIDE SEQUENCE [LARGE SCALE GENOMIC DNA]</scope>
    <source>
        <strain evidence="3 4">HYN0085</strain>
    </source>
</reference>
<dbReference type="Pfam" id="PF10728">
    <property type="entry name" value="DUF2520"/>
    <property type="match status" value="1"/>
</dbReference>
<dbReference type="SUPFAM" id="SSF48179">
    <property type="entry name" value="6-phosphogluconate dehydrogenase C-terminal domain-like"/>
    <property type="match status" value="1"/>
</dbReference>
<evidence type="ECO:0000313" key="4">
    <source>
        <dbReference type="Proteomes" id="UP000251993"/>
    </source>
</evidence>
<dbReference type="InterPro" id="IPR036291">
    <property type="entry name" value="NAD(P)-bd_dom_sf"/>
</dbReference>
<feature type="domain" description="DUF2520" evidence="2">
    <location>
        <begin position="133"/>
        <end position="259"/>
    </location>
</feature>
<dbReference type="SUPFAM" id="SSF51735">
    <property type="entry name" value="NAD(P)-binding Rossmann-fold domains"/>
    <property type="match status" value="1"/>
</dbReference>
<name>A0A344TGJ8_9BACT</name>
<evidence type="ECO:0000259" key="1">
    <source>
        <dbReference type="Pfam" id="PF10727"/>
    </source>
</evidence>
<evidence type="ECO:0000313" key="3">
    <source>
        <dbReference type="EMBL" id="AXE17769.1"/>
    </source>
</evidence>
<dbReference type="Gene3D" id="3.40.50.720">
    <property type="entry name" value="NAD(P)-binding Rossmann-like Domain"/>
    <property type="match status" value="1"/>
</dbReference>
<dbReference type="PANTHER" id="PTHR40459">
    <property type="entry name" value="CONSERVED HYPOTHETICAL ALANINE AND LEUCINE RICH PROTEIN"/>
    <property type="match status" value="1"/>
</dbReference>
<dbReference type="AlphaFoldDB" id="A0A344TGJ8"/>
<feature type="domain" description="Putative oxidoreductase/dehydrogenase Rossmann-like" evidence="1">
    <location>
        <begin position="3"/>
        <end position="100"/>
    </location>
</feature>
<dbReference type="InterPro" id="IPR037108">
    <property type="entry name" value="TM1727-like_C_sf"/>
</dbReference>